<dbReference type="EMBL" id="QYUJ01000014">
    <property type="protein sequence ID" value="RJF71784.1"/>
    <property type="molecule type" value="Genomic_DNA"/>
</dbReference>
<comment type="subcellular location">
    <subcellularLocation>
        <location evidence="1 7">Cell membrane</location>
        <topology evidence="1 7">Multi-pass membrane protein</topology>
    </subcellularLocation>
</comment>
<dbReference type="GO" id="GO:0055085">
    <property type="term" value="P:transmembrane transport"/>
    <property type="evidence" value="ECO:0007669"/>
    <property type="project" value="InterPro"/>
</dbReference>
<evidence type="ECO:0000256" key="6">
    <source>
        <dbReference type="ARBA" id="ARBA00023136"/>
    </source>
</evidence>
<gene>
    <name evidence="9" type="ORF">D3875_09610</name>
</gene>
<dbReference type="PANTHER" id="PTHR43163">
    <property type="entry name" value="DIPEPTIDE TRANSPORT SYSTEM PERMEASE PROTEIN DPPB-RELATED"/>
    <property type="match status" value="1"/>
</dbReference>
<accession>A0A418V6Q3</accession>
<dbReference type="GO" id="GO:0005886">
    <property type="term" value="C:plasma membrane"/>
    <property type="evidence" value="ECO:0007669"/>
    <property type="project" value="UniProtKB-SubCell"/>
</dbReference>
<feature type="transmembrane region" description="Helical" evidence="7">
    <location>
        <begin position="102"/>
        <end position="123"/>
    </location>
</feature>
<dbReference type="Pfam" id="PF19300">
    <property type="entry name" value="BPD_transp_1_N"/>
    <property type="match status" value="1"/>
</dbReference>
<feature type="transmembrane region" description="Helical" evidence="7">
    <location>
        <begin position="266"/>
        <end position="294"/>
    </location>
</feature>
<dbReference type="RefSeq" id="WP_119763293.1">
    <property type="nucleotide sequence ID" value="NZ_QYUJ01000014.1"/>
</dbReference>
<comment type="caution">
    <text evidence="9">The sequence shown here is derived from an EMBL/GenBank/DDBJ whole genome shotgun (WGS) entry which is preliminary data.</text>
</comment>
<feature type="domain" description="ABC transmembrane type-1" evidence="8">
    <location>
        <begin position="96"/>
        <end position="335"/>
    </location>
</feature>
<keyword evidence="6 7" id="KW-0472">Membrane</keyword>
<dbReference type="AlphaFoldDB" id="A0A418V6Q3"/>
<evidence type="ECO:0000313" key="9">
    <source>
        <dbReference type="EMBL" id="RJF71784.1"/>
    </source>
</evidence>
<feature type="transmembrane region" description="Helical" evidence="7">
    <location>
        <begin position="12"/>
        <end position="31"/>
    </location>
</feature>
<comment type="similarity">
    <text evidence="7">Belongs to the binding-protein-dependent transport system permease family.</text>
</comment>
<sequence>MLNFVIRRLAQIPLVMLVLSLIVIGLTQLLTPEQRAAPYIRSEQQATRMEAIINQYGLRDPFPQQYARWASSTLKGDLGFSRASGKDVNETIKERLPATVELTLVTAIPILLFGIWMGTLAALHKDRFLDQLIRVFVTIGYSVPTFVLGIVLLAVFYAYLGWAPGPGRLETMNEFLVGDYDLGGAKRITGMLSLDAALHGEWKITFDVLRHMMLPALTLITVLSASIVLVMRNNMLEVLNSDYVRTARAKGLAERIVNRKHARRNALLPIVTQGGLLVIGLLGGSIITETIFAYPGIGQWFVQSAQQLDLAGVMGFTLLSALLVVVMSTVVDILYGLVDPRVRFD</sequence>
<dbReference type="SUPFAM" id="SSF161098">
    <property type="entry name" value="MetI-like"/>
    <property type="match status" value="1"/>
</dbReference>
<evidence type="ECO:0000256" key="1">
    <source>
        <dbReference type="ARBA" id="ARBA00004651"/>
    </source>
</evidence>
<evidence type="ECO:0000313" key="10">
    <source>
        <dbReference type="Proteomes" id="UP000286287"/>
    </source>
</evidence>
<keyword evidence="4 7" id="KW-0812">Transmembrane</keyword>
<keyword evidence="2 7" id="KW-0813">Transport</keyword>
<feature type="transmembrane region" description="Helical" evidence="7">
    <location>
        <begin position="314"/>
        <end position="338"/>
    </location>
</feature>
<evidence type="ECO:0000256" key="4">
    <source>
        <dbReference type="ARBA" id="ARBA00022692"/>
    </source>
</evidence>
<dbReference type="CDD" id="cd06261">
    <property type="entry name" value="TM_PBP2"/>
    <property type="match status" value="1"/>
</dbReference>
<name>A0A418V6Q3_9DEIO</name>
<dbReference type="PANTHER" id="PTHR43163:SF2">
    <property type="entry name" value="ABC TRANSPORTER PERMEASE PROTEIN"/>
    <property type="match status" value="1"/>
</dbReference>
<keyword evidence="10" id="KW-1185">Reference proteome</keyword>
<dbReference type="Gene3D" id="1.10.3720.10">
    <property type="entry name" value="MetI-like"/>
    <property type="match status" value="1"/>
</dbReference>
<keyword evidence="3" id="KW-1003">Cell membrane</keyword>
<evidence type="ECO:0000259" key="8">
    <source>
        <dbReference type="PROSITE" id="PS50928"/>
    </source>
</evidence>
<evidence type="ECO:0000256" key="2">
    <source>
        <dbReference type="ARBA" id="ARBA00022448"/>
    </source>
</evidence>
<feature type="transmembrane region" description="Helical" evidence="7">
    <location>
        <begin position="212"/>
        <end position="231"/>
    </location>
</feature>
<protein>
    <submittedName>
        <fullName evidence="9">ABC transporter permease</fullName>
    </submittedName>
</protein>
<dbReference type="OrthoDB" id="9806409at2"/>
<dbReference type="InterPro" id="IPR000515">
    <property type="entry name" value="MetI-like"/>
</dbReference>
<reference evidence="9 10" key="1">
    <citation type="submission" date="2018-09" db="EMBL/GenBank/DDBJ databases">
        <authorList>
            <person name="Zhu H."/>
        </authorList>
    </citation>
    <scope>NUCLEOTIDE SEQUENCE [LARGE SCALE GENOMIC DNA]</scope>
    <source>
        <strain evidence="9 10">K2S05-167</strain>
    </source>
</reference>
<organism evidence="9 10">
    <name type="scientific">Deinococcus cavernae</name>
    <dbReference type="NCBI Taxonomy" id="2320857"/>
    <lineage>
        <taxon>Bacteria</taxon>
        <taxon>Thermotogati</taxon>
        <taxon>Deinococcota</taxon>
        <taxon>Deinococci</taxon>
        <taxon>Deinococcales</taxon>
        <taxon>Deinococcaceae</taxon>
        <taxon>Deinococcus</taxon>
    </lineage>
</organism>
<dbReference type="Proteomes" id="UP000286287">
    <property type="component" value="Unassembled WGS sequence"/>
</dbReference>
<dbReference type="Pfam" id="PF00528">
    <property type="entry name" value="BPD_transp_1"/>
    <property type="match status" value="1"/>
</dbReference>
<evidence type="ECO:0000256" key="3">
    <source>
        <dbReference type="ARBA" id="ARBA00022475"/>
    </source>
</evidence>
<evidence type="ECO:0000256" key="5">
    <source>
        <dbReference type="ARBA" id="ARBA00022989"/>
    </source>
</evidence>
<dbReference type="InterPro" id="IPR045621">
    <property type="entry name" value="BPD_transp_1_N"/>
</dbReference>
<proteinExistence type="inferred from homology"/>
<keyword evidence="5 7" id="KW-1133">Transmembrane helix</keyword>
<evidence type="ECO:0000256" key="7">
    <source>
        <dbReference type="RuleBase" id="RU363032"/>
    </source>
</evidence>
<feature type="transmembrane region" description="Helical" evidence="7">
    <location>
        <begin position="135"/>
        <end position="160"/>
    </location>
</feature>
<dbReference type="PROSITE" id="PS50928">
    <property type="entry name" value="ABC_TM1"/>
    <property type="match status" value="1"/>
</dbReference>
<dbReference type="InterPro" id="IPR035906">
    <property type="entry name" value="MetI-like_sf"/>
</dbReference>